<gene>
    <name evidence="2" type="ORF">KFK09_013183</name>
</gene>
<name>A0A8T3B812_DENNO</name>
<reference evidence="2" key="1">
    <citation type="journal article" date="2022" name="Front. Genet.">
        <title>Chromosome-Scale Assembly of the Dendrobium nobile Genome Provides Insights Into the Molecular Mechanism of the Biosynthesis of the Medicinal Active Ingredient of Dendrobium.</title>
        <authorList>
            <person name="Xu Q."/>
            <person name="Niu S.-C."/>
            <person name="Li K.-L."/>
            <person name="Zheng P.-J."/>
            <person name="Zhang X.-J."/>
            <person name="Jia Y."/>
            <person name="Liu Y."/>
            <person name="Niu Y.-X."/>
            <person name="Yu L.-H."/>
            <person name="Chen D.-F."/>
            <person name="Zhang G.-Q."/>
        </authorList>
    </citation>
    <scope>NUCLEOTIDE SEQUENCE</scope>
    <source>
        <tissue evidence="2">Leaf</tissue>
    </source>
</reference>
<dbReference type="Proteomes" id="UP000829196">
    <property type="component" value="Unassembled WGS sequence"/>
</dbReference>
<proteinExistence type="predicted"/>
<dbReference type="AlphaFoldDB" id="A0A8T3B812"/>
<evidence type="ECO:0000313" key="2">
    <source>
        <dbReference type="EMBL" id="KAI0507065.1"/>
    </source>
</evidence>
<feature type="region of interest" description="Disordered" evidence="1">
    <location>
        <begin position="73"/>
        <end position="103"/>
    </location>
</feature>
<feature type="compositionally biased region" description="Low complexity" evidence="1">
    <location>
        <begin position="308"/>
        <end position="320"/>
    </location>
</feature>
<organism evidence="2 3">
    <name type="scientific">Dendrobium nobile</name>
    <name type="common">Orchid</name>
    <dbReference type="NCBI Taxonomy" id="94219"/>
    <lineage>
        <taxon>Eukaryota</taxon>
        <taxon>Viridiplantae</taxon>
        <taxon>Streptophyta</taxon>
        <taxon>Embryophyta</taxon>
        <taxon>Tracheophyta</taxon>
        <taxon>Spermatophyta</taxon>
        <taxon>Magnoliopsida</taxon>
        <taxon>Liliopsida</taxon>
        <taxon>Asparagales</taxon>
        <taxon>Orchidaceae</taxon>
        <taxon>Epidendroideae</taxon>
        <taxon>Malaxideae</taxon>
        <taxon>Dendrobiinae</taxon>
        <taxon>Dendrobium</taxon>
    </lineage>
</organism>
<dbReference type="EMBL" id="JAGYWB010000010">
    <property type="protein sequence ID" value="KAI0507065.1"/>
    <property type="molecule type" value="Genomic_DNA"/>
</dbReference>
<protein>
    <submittedName>
        <fullName evidence="2">Uncharacterized protein</fullName>
    </submittedName>
</protein>
<evidence type="ECO:0000256" key="1">
    <source>
        <dbReference type="SAM" id="MobiDB-lite"/>
    </source>
</evidence>
<evidence type="ECO:0000313" key="3">
    <source>
        <dbReference type="Proteomes" id="UP000829196"/>
    </source>
</evidence>
<feature type="region of interest" description="Disordered" evidence="1">
    <location>
        <begin position="308"/>
        <end position="331"/>
    </location>
</feature>
<comment type="caution">
    <text evidence="2">The sequence shown here is derived from an EMBL/GenBank/DDBJ whole genome shotgun (WGS) entry which is preliminary data.</text>
</comment>
<accession>A0A8T3B812</accession>
<feature type="compositionally biased region" description="Basic and acidic residues" evidence="1">
    <location>
        <begin position="88"/>
        <end position="103"/>
    </location>
</feature>
<keyword evidence="3" id="KW-1185">Reference proteome</keyword>
<sequence>MSSEQEDKKGGIPNILLNADCACPVSGVHCPGAVARWRRISDKARRWKKKRRRWKALGRAVGVEGDLSLAARQRREGRRHGATVQESPNRDECERDGDRRERPVAVTEGQLSIDGIGNTGVLNGELGEPVFSSCNDVDLGDPVVPVVVVSPVGGGVVEEALLSDTLPTNAEPNVVCEFIGGVGQELPVLANSPLSAVALENRVCLSAEVVPLVSVMSAPAAFGGLSLNSETLDCLVQPTNVDILGEEVSKVVDSGISTAIRNVQVVNNEFVDVPVTFMEPQGLFYNVKYNSGIDLRVQMDWLHDYSSNSDSESVSDSMDSIGDGDPRNSFNVIRDQPLVYVTSRGRPRGRGRRGR</sequence>